<protein>
    <submittedName>
        <fullName evidence="2">ImmA/IrrE family metallo-endopeptidase</fullName>
    </submittedName>
</protein>
<dbReference type="RefSeq" id="WP_310837317.1">
    <property type="nucleotide sequence ID" value="NZ_JAVLSM010000006.1"/>
</dbReference>
<evidence type="ECO:0000313" key="2">
    <source>
        <dbReference type="EMBL" id="MDT0339678.1"/>
    </source>
</evidence>
<comment type="caution">
    <text evidence="2">The sequence shown here is derived from an EMBL/GenBank/DDBJ whole genome shotgun (WGS) entry which is preliminary data.</text>
</comment>
<dbReference type="AlphaFoldDB" id="A0AAE4GEF9"/>
<organism evidence="2">
    <name type="scientific">Herbaspirillum huttiense subsp. nephrolepidis</name>
    <dbReference type="NCBI Taxonomy" id="3075126"/>
    <lineage>
        <taxon>Bacteria</taxon>
        <taxon>Pseudomonadati</taxon>
        <taxon>Pseudomonadota</taxon>
        <taxon>Betaproteobacteria</taxon>
        <taxon>Burkholderiales</taxon>
        <taxon>Oxalobacteraceae</taxon>
        <taxon>Herbaspirillum</taxon>
    </lineage>
</organism>
<evidence type="ECO:0000259" key="1">
    <source>
        <dbReference type="Pfam" id="PF06114"/>
    </source>
</evidence>
<name>A0AAE4GEF9_9BURK</name>
<dbReference type="EMBL" id="JAVRAA010000014">
    <property type="protein sequence ID" value="MDT0339678.1"/>
    <property type="molecule type" value="Genomic_DNA"/>
</dbReference>
<reference evidence="2" key="1">
    <citation type="submission" date="2023-02" db="EMBL/GenBank/DDBJ databases">
        <title>Description of Herbaspirillum huttiense subsp. nephrolepsisexaltata and Herbaspirillum huttiense subsp. lycopersicon.</title>
        <authorList>
            <person name="Poudel M."/>
            <person name="Sharma A."/>
            <person name="Goss E."/>
            <person name="Tapia J.H."/>
            <person name="Harmon C.M."/>
            <person name="Jones J.B."/>
        </authorList>
    </citation>
    <scope>NUCLEOTIDE SEQUENCE</scope>
    <source>
        <strain evidence="2">NC40101</strain>
    </source>
</reference>
<gene>
    <name evidence="2" type="ORF">RJN63_22795</name>
</gene>
<accession>A0AAE4GEF9</accession>
<sequence>MSQFENFPQDGSDFSVYPPSATNLLQQILANLEANVEHLKWKEICLRQGGRDAFSIMLETAFELSYMGEQQTLFRKNDSANDALIAIWLANVFRSAKSFLVKSPRREFKSLSLDALPKIAQLSVDINSPRTISAYLWEHFGIALIFEKAFSGMKLDGLVTRMKSGNPLIGMSLRYSRYDYFWFTLMHELSHVALHYELLDSPIVDDTDQYQDSEVEKEANRLASDSMISRRLFNKAEVNRTRSQQDLESLATEASIHPIVAAGLVRHSQRNFEIFSKMVNSVDVRSMLGMT</sequence>
<feature type="domain" description="IrrE N-terminal-like" evidence="1">
    <location>
        <begin position="146"/>
        <end position="253"/>
    </location>
</feature>
<proteinExistence type="predicted"/>
<dbReference type="Gene3D" id="1.10.10.2910">
    <property type="match status" value="1"/>
</dbReference>
<dbReference type="Pfam" id="PF06114">
    <property type="entry name" value="Peptidase_M78"/>
    <property type="match status" value="1"/>
</dbReference>
<dbReference type="InterPro" id="IPR010359">
    <property type="entry name" value="IrrE_HExxH"/>
</dbReference>